<dbReference type="EMBL" id="PKPP01004504">
    <property type="protein sequence ID" value="PWA64049.1"/>
    <property type="molecule type" value="Genomic_DNA"/>
</dbReference>
<comment type="caution">
    <text evidence="1">The sequence shown here is derived from an EMBL/GenBank/DDBJ whole genome shotgun (WGS) entry which is preliminary data.</text>
</comment>
<reference evidence="1 2" key="1">
    <citation type="journal article" date="2018" name="Mol. Plant">
        <title>The genome of Artemisia annua provides insight into the evolution of Asteraceae family and artemisinin biosynthesis.</title>
        <authorList>
            <person name="Shen Q."/>
            <person name="Zhang L."/>
            <person name="Liao Z."/>
            <person name="Wang S."/>
            <person name="Yan T."/>
            <person name="Shi P."/>
            <person name="Liu M."/>
            <person name="Fu X."/>
            <person name="Pan Q."/>
            <person name="Wang Y."/>
            <person name="Lv Z."/>
            <person name="Lu X."/>
            <person name="Zhang F."/>
            <person name="Jiang W."/>
            <person name="Ma Y."/>
            <person name="Chen M."/>
            <person name="Hao X."/>
            <person name="Li L."/>
            <person name="Tang Y."/>
            <person name="Lv G."/>
            <person name="Zhou Y."/>
            <person name="Sun X."/>
            <person name="Brodelius P.E."/>
            <person name="Rose J.K.C."/>
            <person name="Tang K."/>
        </authorList>
    </citation>
    <scope>NUCLEOTIDE SEQUENCE [LARGE SCALE GENOMIC DNA]</scope>
    <source>
        <strain evidence="2">cv. Huhao1</strain>
        <tissue evidence="1">Leaf</tissue>
    </source>
</reference>
<accession>A0A2U1MS27</accession>
<name>A0A2U1MS27_ARTAN</name>
<evidence type="ECO:0000313" key="1">
    <source>
        <dbReference type="EMBL" id="PWA64049.1"/>
    </source>
</evidence>
<organism evidence="1 2">
    <name type="scientific">Artemisia annua</name>
    <name type="common">Sweet wormwood</name>
    <dbReference type="NCBI Taxonomy" id="35608"/>
    <lineage>
        <taxon>Eukaryota</taxon>
        <taxon>Viridiplantae</taxon>
        <taxon>Streptophyta</taxon>
        <taxon>Embryophyta</taxon>
        <taxon>Tracheophyta</taxon>
        <taxon>Spermatophyta</taxon>
        <taxon>Magnoliopsida</taxon>
        <taxon>eudicotyledons</taxon>
        <taxon>Gunneridae</taxon>
        <taxon>Pentapetalae</taxon>
        <taxon>asterids</taxon>
        <taxon>campanulids</taxon>
        <taxon>Asterales</taxon>
        <taxon>Asteraceae</taxon>
        <taxon>Asteroideae</taxon>
        <taxon>Anthemideae</taxon>
        <taxon>Artemisiinae</taxon>
        <taxon>Artemisia</taxon>
    </lineage>
</organism>
<evidence type="ECO:0000313" key="2">
    <source>
        <dbReference type="Proteomes" id="UP000245207"/>
    </source>
</evidence>
<sequence length="82" mass="9755">MASRFPISERLARVTHSDDRCRQMFVYIERHRWDNLWEERRSRRRARRSRMLVRQLNGYITELDEVPASATVAHALAALGCL</sequence>
<protein>
    <submittedName>
        <fullName evidence="1">Uncharacterized protein</fullName>
    </submittedName>
</protein>
<dbReference type="AlphaFoldDB" id="A0A2U1MS27"/>
<keyword evidence="2" id="KW-1185">Reference proteome</keyword>
<gene>
    <name evidence="1" type="ORF">CTI12_AA173840</name>
</gene>
<dbReference type="Proteomes" id="UP000245207">
    <property type="component" value="Unassembled WGS sequence"/>
</dbReference>
<proteinExistence type="predicted"/>